<evidence type="ECO:0000256" key="4">
    <source>
        <dbReference type="ARBA" id="ARBA00022617"/>
    </source>
</evidence>
<proteinExistence type="inferred from homology"/>
<keyword evidence="5 9" id="KW-0479">Metal-binding</keyword>
<dbReference type="GO" id="GO:0005506">
    <property type="term" value="F:iron ion binding"/>
    <property type="evidence" value="ECO:0007669"/>
    <property type="project" value="InterPro"/>
</dbReference>
<evidence type="ECO:0000256" key="10">
    <source>
        <dbReference type="RuleBase" id="RU000461"/>
    </source>
</evidence>
<keyword evidence="7 9" id="KW-0408">Iron</keyword>
<dbReference type="InterPro" id="IPR002401">
    <property type="entry name" value="Cyt_P450_E_grp-I"/>
</dbReference>
<dbReference type="Proteomes" id="UP000757232">
    <property type="component" value="Unassembled WGS sequence"/>
</dbReference>
<evidence type="ECO:0000256" key="7">
    <source>
        <dbReference type="ARBA" id="ARBA00023004"/>
    </source>
</evidence>
<dbReference type="PROSITE" id="PS00086">
    <property type="entry name" value="CYTOCHROME_P450"/>
    <property type="match status" value="1"/>
</dbReference>
<dbReference type="GO" id="GO:0016705">
    <property type="term" value="F:oxidoreductase activity, acting on paired donors, with incorporation or reduction of molecular oxygen"/>
    <property type="evidence" value="ECO:0007669"/>
    <property type="project" value="InterPro"/>
</dbReference>
<comment type="caution">
    <text evidence="12">The sequence shown here is derived from an EMBL/GenBank/DDBJ whole genome shotgun (WGS) entry which is preliminary data.</text>
</comment>
<gene>
    <name evidence="12" type="ORF">A7U60_g9124</name>
</gene>
<dbReference type="CDD" id="cd11065">
    <property type="entry name" value="CYP64-like"/>
    <property type="match status" value="1"/>
</dbReference>
<keyword evidence="13" id="KW-1185">Reference proteome</keyword>
<evidence type="ECO:0000313" key="12">
    <source>
        <dbReference type="EMBL" id="OCB83918.1"/>
    </source>
</evidence>
<keyword evidence="6 10" id="KW-0560">Oxidoreductase</keyword>
<dbReference type="AlphaFoldDB" id="A0A9Q5HQ54"/>
<evidence type="ECO:0000256" key="5">
    <source>
        <dbReference type="ARBA" id="ARBA00022723"/>
    </source>
</evidence>
<dbReference type="PRINTS" id="PR00463">
    <property type="entry name" value="EP450I"/>
</dbReference>
<keyword evidence="11" id="KW-0472">Membrane</keyword>
<dbReference type="InterPro" id="IPR017972">
    <property type="entry name" value="Cyt_P450_CS"/>
</dbReference>
<dbReference type="PANTHER" id="PTHR46300">
    <property type="entry name" value="P450, PUTATIVE (EUROFUNG)-RELATED-RELATED"/>
    <property type="match status" value="1"/>
</dbReference>
<evidence type="ECO:0000256" key="11">
    <source>
        <dbReference type="SAM" id="Phobius"/>
    </source>
</evidence>
<evidence type="ECO:0000256" key="6">
    <source>
        <dbReference type="ARBA" id="ARBA00023002"/>
    </source>
</evidence>
<dbReference type="InterPro" id="IPR001128">
    <property type="entry name" value="Cyt_P450"/>
</dbReference>
<comment type="similarity">
    <text evidence="3 10">Belongs to the cytochrome P450 family.</text>
</comment>
<dbReference type="Gene3D" id="1.10.630.10">
    <property type="entry name" value="Cytochrome P450"/>
    <property type="match status" value="1"/>
</dbReference>
<keyword evidence="4 9" id="KW-0349">Heme</keyword>
<evidence type="ECO:0000256" key="1">
    <source>
        <dbReference type="ARBA" id="ARBA00001971"/>
    </source>
</evidence>
<reference evidence="12" key="1">
    <citation type="submission" date="2016-06" db="EMBL/GenBank/DDBJ databases">
        <title>Draft Genome sequence of the fungus Inonotus baumii.</title>
        <authorList>
            <person name="Zhu H."/>
            <person name="Lin W."/>
        </authorList>
    </citation>
    <scope>NUCLEOTIDE SEQUENCE</scope>
    <source>
        <strain evidence="12">821</strain>
    </source>
</reference>
<accession>A0A9Q5HQ54</accession>
<keyword evidence="8 10" id="KW-0503">Monooxygenase</keyword>
<name>A0A9Q5HQ54_SANBA</name>
<dbReference type="PRINTS" id="PR00385">
    <property type="entry name" value="P450"/>
</dbReference>
<keyword evidence="11" id="KW-0812">Transmembrane</keyword>
<comment type="pathway">
    <text evidence="2">Secondary metabolite biosynthesis.</text>
</comment>
<protein>
    <submittedName>
        <fullName evidence="12">Cytochrome P450</fullName>
    </submittedName>
</protein>
<dbReference type="EMBL" id="LNZH02000217">
    <property type="protein sequence ID" value="OCB83918.1"/>
    <property type="molecule type" value="Genomic_DNA"/>
</dbReference>
<sequence>MTIDVHNVLYIALAGLAVYTVKSLFLSRNSPAPLPPGPKGRVFIGNLGDLPRPREQEWIHWYKHKDLYGKVLSVIHFFMTSDECFYTRVFQGPISSITTFGQTLIILNDQRIAFDLLEKRSSKYSSRPRMIFGGEMVGWGKTLVAQQYSDRFRAYRKNIHAILGSKAAVSQFNQLQNVEVRRFLLRTLEDPDKLLQHIRTTAGAIILKISHGYTIEPRDRDPLVDLADEVLDHFSRSAVAGAWLVDTIPFLKYLPSWLPGMSFKRIAATWNKALTRLVEQPHAFVKQRMTGGVHTPSYTSALLEKGNLDPEEEDIVKWSAQSLYSGGADTTVSALQCFFLAMLVYPEVQARAQEEIDRVVGNDRLPGYGDREELPYINAIVKEVLRWHPVGPLAFPHMATEDGIYEDYFIPKGALLIPNIWCFTHDPKHHHDPMTFKPERFLGIDGRAPEMDPHNLAFGFGRRVCPGRELADATIFLAIAQTLAVFNVTKRLGDDGHVIEPKVQFTPGAISHPTEFKLSVKPRSEKAATLIRSVEEEHPFMTSDAKTLLSFKF</sequence>
<dbReference type="InterPro" id="IPR036396">
    <property type="entry name" value="Cyt_P450_sf"/>
</dbReference>
<dbReference type="PANTHER" id="PTHR46300:SF12">
    <property type="entry name" value="P450, PUTATIVE (EUROFUNG)-RELATED"/>
    <property type="match status" value="1"/>
</dbReference>
<dbReference type="InterPro" id="IPR050364">
    <property type="entry name" value="Cytochrome_P450_fung"/>
</dbReference>
<evidence type="ECO:0000256" key="9">
    <source>
        <dbReference type="PIRSR" id="PIRSR602401-1"/>
    </source>
</evidence>
<comment type="cofactor">
    <cofactor evidence="1 9">
        <name>heme</name>
        <dbReference type="ChEBI" id="CHEBI:30413"/>
    </cofactor>
</comment>
<feature type="binding site" description="axial binding residue" evidence="9">
    <location>
        <position position="465"/>
    </location>
    <ligand>
        <name>heme</name>
        <dbReference type="ChEBI" id="CHEBI:30413"/>
    </ligand>
    <ligandPart>
        <name>Fe</name>
        <dbReference type="ChEBI" id="CHEBI:18248"/>
    </ligandPart>
</feature>
<dbReference type="GO" id="GO:0020037">
    <property type="term" value="F:heme binding"/>
    <property type="evidence" value="ECO:0007669"/>
    <property type="project" value="InterPro"/>
</dbReference>
<evidence type="ECO:0000256" key="8">
    <source>
        <dbReference type="ARBA" id="ARBA00023033"/>
    </source>
</evidence>
<dbReference type="GO" id="GO:0004497">
    <property type="term" value="F:monooxygenase activity"/>
    <property type="evidence" value="ECO:0007669"/>
    <property type="project" value="UniProtKB-KW"/>
</dbReference>
<dbReference type="OrthoDB" id="2789670at2759"/>
<dbReference type="Pfam" id="PF00067">
    <property type="entry name" value="p450"/>
    <property type="match status" value="1"/>
</dbReference>
<dbReference type="SUPFAM" id="SSF48264">
    <property type="entry name" value="Cytochrome P450"/>
    <property type="match status" value="1"/>
</dbReference>
<evidence type="ECO:0000313" key="13">
    <source>
        <dbReference type="Proteomes" id="UP000757232"/>
    </source>
</evidence>
<evidence type="ECO:0000256" key="2">
    <source>
        <dbReference type="ARBA" id="ARBA00005179"/>
    </source>
</evidence>
<feature type="transmembrane region" description="Helical" evidence="11">
    <location>
        <begin position="7"/>
        <end position="26"/>
    </location>
</feature>
<keyword evidence="11" id="KW-1133">Transmembrane helix</keyword>
<evidence type="ECO:0000256" key="3">
    <source>
        <dbReference type="ARBA" id="ARBA00010617"/>
    </source>
</evidence>
<organism evidence="12 13">
    <name type="scientific">Sanghuangporus baumii</name>
    <name type="common">Phellinus baumii</name>
    <dbReference type="NCBI Taxonomy" id="108892"/>
    <lineage>
        <taxon>Eukaryota</taxon>
        <taxon>Fungi</taxon>
        <taxon>Dikarya</taxon>
        <taxon>Basidiomycota</taxon>
        <taxon>Agaricomycotina</taxon>
        <taxon>Agaricomycetes</taxon>
        <taxon>Hymenochaetales</taxon>
        <taxon>Hymenochaetaceae</taxon>
        <taxon>Sanghuangporus</taxon>
    </lineage>
</organism>